<keyword evidence="3" id="KW-1185">Reference proteome</keyword>
<proteinExistence type="predicted"/>
<evidence type="ECO:0000256" key="1">
    <source>
        <dbReference type="SAM" id="Phobius"/>
    </source>
</evidence>
<feature type="transmembrane region" description="Helical" evidence="1">
    <location>
        <begin position="84"/>
        <end position="103"/>
    </location>
</feature>
<dbReference type="RefSeq" id="WP_155137455.1">
    <property type="nucleotide sequence ID" value="NZ_BMGZ01000001.1"/>
</dbReference>
<organism evidence="2 3">
    <name type="scientific">Aquisalinus luteolus</name>
    <dbReference type="NCBI Taxonomy" id="1566827"/>
    <lineage>
        <taxon>Bacteria</taxon>
        <taxon>Pseudomonadati</taxon>
        <taxon>Pseudomonadota</taxon>
        <taxon>Alphaproteobacteria</taxon>
        <taxon>Parvularculales</taxon>
        <taxon>Parvularculaceae</taxon>
        <taxon>Aquisalinus</taxon>
    </lineage>
</organism>
<comment type="caution">
    <text evidence="2">The sequence shown here is derived from an EMBL/GenBank/DDBJ whole genome shotgun (WGS) entry which is preliminary data.</text>
</comment>
<keyword evidence="1" id="KW-1133">Transmembrane helix</keyword>
<evidence type="ECO:0000313" key="3">
    <source>
        <dbReference type="Proteomes" id="UP000818603"/>
    </source>
</evidence>
<feature type="transmembrane region" description="Helical" evidence="1">
    <location>
        <begin position="222"/>
        <end position="253"/>
    </location>
</feature>
<evidence type="ECO:0000313" key="2">
    <source>
        <dbReference type="EMBL" id="NHK26974.1"/>
    </source>
</evidence>
<feature type="transmembrane region" description="Helical" evidence="1">
    <location>
        <begin position="46"/>
        <end position="72"/>
    </location>
</feature>
<gene>
    <name evidence="2" type="ORF">FF098_003505</name>
</gene>
<evidence type="ECO:0008006" key="4">
    <source>
        <dbReference type="Google" id="ProtNLM"/>
    </source>
</evidence>
<keyword evidence="1" id="KW-0472">Membrane</keyword>
<protein>
    <recommendedName>
        <fullName evidence="4">Glycerophosphoryl diester phosphodiesterase membrane domain-containing protein</fullName>
    </recommendedName>
</protein>
<dbReference type="Proteomes" id="UP000818603">
    <property type="component" value="Unassembled WGS sequence"/>
</dbReference>
<name>A0ABX0HG11_9PROT</name>
<sequence>MAVRQNARYAGDRRGNEIMKAKIQAVSTATGALKFGMNNILLTLKLYWVGMLLFVGGYALSFLGAIQLAGGFDALESGEAAVPFWPFLLVFVVVMGLGALAFAPASVRLARIIAGDAGEPSGIGYLKFTGREWRYVKGMVILGLIYLFLVFVPTMLPMAFVNLETGEIPAFLSMLPLLMFIIMLVFLWFMLRLVTFLPMIAIEDRLSFRDAFRMTKGNVWRIVGSFLLLYLMLVGIYFAVFFGVALVSGIVMIPLSLTMQGGEPGALTIILGVVLGLVSLVFYFAMIAFMGGSFHAWGTKVYLALARPAVDEPAVEAAASGSDSPMPGGQDN</sequence>
<accession>A0ABX0HG11</accession>
<feature type="transmembrane region" description="Helical" evidence="1">
    <location>
        <begin position="176"/>
        <end position="201"/>
    </location>
</feature>
<reference evidence="2 3" key="1">
    <citation type="submission" date="2020-02" db="EMBL/GenBank/DDBJ databases">
        <title>Genome sequence of Parvularcula flava strain NH6-79.</title>
        <authorList>
            <person name="Abdul Karim M.H."/>
            <person name="Lam M.Q."/>
            <person name="Chen S.J."/>
            <person name="Yahya A."/>
            <person name="Shahir S."/>
            <person name="Shamsir M.S."/>
            <person name="Chong C.S."/>
        </authorList>
    </citation>
    <scope>NUCLEOTIDE SEQUENCE [LARGE SCALE GENOMIC DNA]</scope>
    <source>
        <strain evidence="2 3">NH6-79</strain>
    </source>
</reference>
<keyword evidence="1" id="KW-0812">Transmembrane</keyword>
<dbReference type="EMBL" id="VCJR02000001">
    <property type="protein sequence ID" value="NHK26974.1"/>
    <property type="molecule type" value="Genomic_DNA"/>
</dbReference>
<feature type="transmembrane region" description="Helical" evidence="1">
    <location>
        <begin position="265"/>
        <end position="290"/>
    </location>
</feature>
<feature type="transmembrane region" description="Helical" evidence="1">
    <location>
        <begin position="135"/>
        <end position="156"/>
    </location>
</feature>